<dbReference type="RefSeq" id="WP_103727145.1">
    <property type="nucleotide sequence ID" value="NZ_PQNY01000037.1"/>
</dbReference>
<dbReference type="EMBL" id="PQNY01000037">
    <property type="protein sequence ID" value="POS00645.1"/>
    <property type="molecule type" value="Genomic_DNA"/>
</dbReference>
<keyword evidence="1" id="KW-1133">Transmembrane helix</keyword>
<reference evidence="2 3" key="1">
    <citation type="submission" date="2018-01" db="EMBL/GenBank/DDBJ databases">
        <title>Genomic Encyclopedia of Type Strains, Phase I: the one thousand microbial genomes (KMG-I) project.</title>
        <authorList>
            <person name="Goeker M."/>
        </authorList>
    </citation>
    <scope>NUCLEOTIDE SEQUENCE [LARGE SCALE GENOMIC DNA]</scope>
    <source>
        <strain evidence="2 3">DSM 17960</strain>
    </source>
</reference>
<comment type="caution">
    <text evidence="2">The sequence shown here is derived from an EMBL/GenBank/DDBJ whole genome shotgun (WGS) entry which is preliminary data.</text>
</comment>
<evidence type="ECO:0000256" key="1">
    <source>
        <dbReference type="SAM" id="Phobius"/>
    </source>
</evidence>
<keyword evidence="1" id="KW-0472">Membrane</keyword>
<evidence type="ECO:0000313" key="2">
    <source>
        <dbReference type="EMBL" id="POS00645.1"/>
    </source>
</evidence>
<name>A0A2S4N4M5_9FLAO</name>
<dbReference type="OrthoDB" id="9880966at2"/>
<evidence type="ECO:0000313" key="3">
    <source>
        <dbReference type="Proteomes" id="UP000237056"/>
    </source>
</evidence>
<organism evidence="2 3">
    <name type="scientific">Flavobacterium croceum DSM 17960</name>
    <dbReference type="NCBI Taxonomy" id="1121886"/>
    <lineage>
        <taxon>Bacteria</taxon>
        <taxon>Pseudomonadati</taxon>
        <taxon>Bacteroidota</taxon>
        <taxon>Flavobacteriia</taxon>
        <taxon>Flavobacteriales</taxon>
        <taxon>Flavobacteriaceae</taxon>
        <taxon>Flavobacterium</taxon>
    </lineage>
</organism>
<feature type="transmembrane region" description="Helical" evidence="1">
    <location>
        <begin position="6"/>
        <end position="28"/>
    </location>
</feature>
<sequence length="149" mass="17550">MSFTEFTNLAMPYINFIIGSLIGLVIFFKNSEITALKTNVSTLESIIKHYDVEQFKKNVDLKIENLTLEHKKEIENVFKRSEESVKDKILELSMPWLVKYNELLDYEFHYLIKLSDEDLDKVLNLLPHNRQFIETQLKDIKSGKLKPLN</sequence>
<gene>
    <name evidence="2" type="ORF">Q361_1377</name>
</gene>
<proteinExistence type="predicted"/>
<accession>A0A2S4N4M5</accession>
<dbReference type="Proteomes" id="UP000237056">
    <property type="component" value="Unassembled WGS sequence"/>
</dbReference>
<keyword evidence="3" id="KW-1185">Reference proteome</keyword>
<protein>
    <submittedName>
        <fullName evidence="2">Uncharacterized protein</fullName>
    </submittedName>
</protein>
<dbReference type="AlphaFoldDB" id="A0A2S4N4M5"/>
<keyword evidence="1" id="KW-0812">Transmembrane</keyword>